<gene>
    <name evidence="10" type="ORF">A3D09_02515</name>
</gene>
<dbReference type="PANTHER" id="PTHR30012">
    <property type="entry name" value="GENERAL SECRETION PATHWAY PROTEIN"/>
    <property type="match status" value="1"/>
</dbReference>
<dbReference type="Proteomes" id="UP000177390">
    <property type="component" value="Unassembled WGS sequence"/>
</dbReference>
<dbReference type="Pfam" id="PF00482">
    <property type="entry name" value="T2SSF"/>
    <property type="match status" value="2"/>
</dbReference>
<comment type="subcellular location">
    <subcellularLocation>
        <location evidence="1">Cell inner membrane</location>
        <topology evidence="1">Multi-pass membrane protein</topology>
    </subcellularLocation>
</comment>
<feature type="transmembrane region" description="Helical" evidence="8">
    <location>
        <begin position="382"/>
        <end position="403"/>
    </location>
</feature>
<evidence type="ECO:0000313" key="11">
    <source>
        <dbReference type="Proteomes" id="UP000177390"/>
    </source>
</evidence>
<keyword evidence="6 8" id="KW-1133">Transmembrane helix</keyword>
<evidence type="ECO:0000256" key="5">
    <source>
        <dbReference type="ARBA" id="ARBA00022692"/>
    </source>
</evidence>
<feature type="transmembrane region" description="Helical" evidence="8">
    <location>
        <begin position="175"/>
        <end position="197"/>
    </location>
</feature>
<keyword evidence="4" id="KW-0997">Cell inner membrane</keyword>
<comment type="similarity">
    <text evidence="2">Belongs to the GSP F family.</text>
</comment>
<dbReference type="FunFam" id="1.20.81.30:FF:000001">
    <property type="entry name" value="Type II secretion system protein F"/>
    <property type="match status" value="1"/>
</dbReference>
<dbReference type="InterPro" id="IPR042094">
    <property type="entry name" value="T2SS_GspF_sf"/>
</dbReference>
<keyword evidence="7 8" id="KW-0472">Membrane</keyword>
<dbReference type="PRINTS" id="PR00812">
    <property type="entry name" value="BCTERIALGSPF"/>
</dbReference>
<dbReference type="PANTHER" id="PTHR30012:SF0">
    <property type="entry name" value="TYPE II SECRETION SYSTEM PROTEIN F-RELATED"/>
    <property type="match status" value="1"/>
</dbReference>
<proteinExistence type="inferred from homology"/>
<dbReference type="AlphaFoldDB" id="A0A1F5EQX3"/>
<name>A0A1F5EQX3_9BACT</name>
<dbReference type="InterPro" id="IPR018076">
    <property type="entry name" value="T2SS_GspF_dom"/>
</dbReference>
<feature type="transmembrane region" description="Helical" evidence="8">
    <location>
        <begin position="228"/>
        <end position="246"/>
    </location>
</feature>
<evidence type="ECO:0000256" key="8">
    <source>
        <dbReference type="SAM" id="Phobius"/>
    </source>
</evidence>
<reference evidence="10 11" key="1">
    <citation type="journal article" date="2016" name="Nat. Commun.">
        <title>Thousands of microbial genomes shed light on interconnected biogeochemical processes in an aquifer system.</title>
        <authorList>
            <person name="Anantharaman K."/>
            <person name="Brown C.T."/>
            <person name="Hug L.A."/>
            <person name="Sharon I."/>
            <person name="Castelle C.J."/>
            <person name="Probst A.J."/>
            <person name="Thomas B.C."/>
            <person name="Singh A."/>
            <person name="Wilkins M.J."/>
            <person name="Karaoz U."/>
            <person name="Brodie E.L."/>
            <person name="Williams K.H."/>
            <person name="Hubbard S.S."/>
            <person name="Banfield J.F."/>
        </authorList>
    </citation>
    <scope>NUCLEOTIDE SEQUENCE [LARGE SCALE GENOMIC DNA]</scope>
</reference>
<comment type="caution">
    <text evidence="10">The sequence shown here is derived from an EMBL/GenBank/DDBJ whole genome shotgun (WGS) entry which is preliminary data.</text>
</comment>
<evidence type="ECO:0000256" key="4">
    <source>
        <dbReference type="ARBA" id="ARBA00022519"/>
    </source>
</evidence>
<keyword evidence="5 8" id="KW-0812">Transmembrane</keyword>
<evidence type="ECO:0000256" key="2">
    <source>
        <dbReference type="ARBA" id="ARBA00005745"/>
    </source>
</evidence>
<evidence type="ECO:0000256" key="7">
    <source>
        <dbReference type="ARBA" id="ARBA00023136"/>
    </source>
</evidence>
<accession>A0A1F5EQX3</accession>
<organism evidence="10 11">
    <name type="scientific">Candidatus Collierbacteria bacterium RIFCSPHIGHO2_02_FULL_49_10</name>
    <dbReference type="NCBI Taxonomy" id="1817723"/>
    <lineage>
        <taxon>Bacteria</taxon>
        <taxon>Candidatus Collieribacteriota</taxon>
    </lineage>
</organism>
<protein>
    <recommendedName>
        <fullName evidence="9">Type II secretion system protein GspF domain-containing protein</fullName>
    </recommendedName>
</protein>
<evidence type="ECO:0000256" key="6">
    <source>
        <dbReference type="ARBA" id="ARBA00022989"/>
    </source>
</evidence>
<feature type="domain" description="Type II secretion system protein GspF" evidence="9">
    <location>
        <begin position="278"/>
        <end position="401"/>
    </location>
</feature>
<evidence type="ECO:0000256" key="3">
    <source>
        <dbReference type="ARBA" id="ARBA00022475"/>
    </source>
</evidence>
<evidence type="ECO:0000259" key="9">
    <source>
        <dbReference type="Pfam" id="PF00482"/>
    </source>
</evidence>
<dbReference type="Gene3D" id="1.20.81.30">
    <property type="entry name" value="Type II secretion system (T2SS), domain F"/>
    <property type="match status" value="2"/>
</dbReference>
<dbReference type="GO" id="GO:0005886">
    <property type="term" value="C:plasma membrane"/>
    <property type="evidence" value="ECO:0007669"/>
    <property type="project" value="UniProtKB-SubCell"/>
</dbReference>
<evidence type="ECO:0000256" key="1">
    <source>
        <dbReference type="ARBA" id="ARBA00004429"/>
    </source>
</evidence>
<evidence type="ECO:0000313" key="10">
    <source>
        <dbReference type="EMBL" id="OGD69808.1"/>
    </source>
</evidence>
<feature type="domain" description="Type II secretion system protein GspF" evidence="9">
    <location>
        <begin position="75"/>
        <end position="198"/>
    </location>
</feature>
<dbReference type="InterPro" id="IPR003004">
    <property type="entry name" value="GspF/PilC"/>
</dbReference>
<sequence length="410" mass="44974">MPEFEYKAVSRDEYKSGRLQAGSELEAQTMLSEQGLTVVSLRVRNPLEIGILTNFFIRLDRELNERMSVAEKILFTNQLSSMIKAGLPILDALSTFVDQKSATGSGRVISKIILEVQSGVKLSEAFARFPKIFPPAYLAVVRAGEGSGTLAESLGYLAMQLRRENELASKVRSALIYPIVVVTAMAAVMIFISVSIVPKILLFAQSSGQKLPGYTLALASTVAFFAEYWYLMLVLVGLSVVALIGFSRSSYGDRLLGRLSLRLPVVGPLVIRYNLARFSRVLGGFYIYGVEVVSSFDILAASLGNPLYRDACIRINDHLTAGKSLADAVFFEKELFPSIMTRLIRGAEKTGNLGNTLDRLAAYYEEELEVALRNLLSLIEPAMIFVLGFGVLGLALIVIVPIYKITSTLK</sequence>
<keyword evidence="3" id="KW-1003">Cell membrane</keyword>
<dbReference type="EMBL" id="MFAH01000073">
    <property type="protein sequence ID" value="OGD69808.1"/>
    <property type="molecule type" value="Genomic_DNA"/>
</dbReference>